<keyword evidence="2" id="KW-1185">Reference proteome</keyword>
<evidence type="ECO:0000313" key="1">
    <source>
        <dbReference type="EMBL" id="CDI03851.1"/>
    </source>
</evidence>
<gene>
    <name evidence="1" type="ORF">BN873_690003</name>
</gene>
<dbReference type="Proteomes" id="UP000035760">
    <property type="component" value="Unassembled WGS sequence"/>
</dbReference>
<proteinExistence type="predicted"/>
<organism evidence="1 2">
    <name type="scientific">Candidatus Competibacter denitrificans Run_A_D11</name>
    <dbReference type="NCBI Taxonomy" id="1400863"/>
    <lineage>
        <taxon>Bacteria</taxon>
        <taxon>Pseudomonadati</taxon>
        <taxon>Pseudomonadota</taxon>
        <taxon>Gammaproteobacteria</taxon>
        <taxon>Candidatus Competibacteraceae</taxon>
        <taxon>Candidatus Competibacter</taxon>
    </lineage>
</organism>
<reference evidence="1" key="2">
    <citation type="submission" date="2014-03" db="EMBL/GenBank/DDBJ databases">
        <title>Candidatus Competibacter-lineage genomes retrieved from metagenomes reveal functional metabolic diversity.</title>
        <authorList>
            <person name="McIlroy S.J."/>
            <person name="Albertsen M."/>
            <person name="Andresen E.K."/>
            <person name="Saunders A.M."/>
            <person name="Kristiansen R."/>
            <person name="Stokholm-Bjerregaard M."/>
            <person name="Nielsen K.L."/>
            <person name="Nielsen P.H."/>
        </authorList>
    </citation>
    <scope>NUCLEOTIDE SEQUENCE</scope>
    <source>
        <strain evidence="1">Run_A_D11</strain>
    </source>
</reference>
<dbReference type="EMBL" id="CBTJ020000079">
    <property type="protein sequence ID" value="CDI03851.1"/>
    <property type="molecule type" value="Genomic_DNA"/>
</dbReference>
<comment type="caution">
    <text evidence="1">The sequence shown here is derived from an EMBL/GenBank/DDBJ whole genome shotgun (WGS) entry which is preliminary data.</text>
</comment>
<evidence type="ECO:0000313" key="2">
    <source>
        <dbReference type="Proteomes" id="UP000035760"/>
    </source>
</evidence>
<protein>
    <submittedName>
        <fullName evidence="1">Uncharacterized protein</fullName>
    </submittedName>
</protein>
<dbReference type="AlphaFoldDB" id="W6M7C3"/>
<accession>W6M7C3</accession>
<name>W6M7C3_9GAMM</name>
<reference evidence="1" key="1">
    <citation type="submission" date="2013-07" db="EMBL/GenBank/DDBJ databases">
        <authorList>
            <person name="McIlroy S."/>
        </authorList>
    </citation>
    <scope>NUCLEOTIDE SEQUENCE [LARGE SCALE GENOMIC DNA]</scope>
    <source>
        <strain evidence="1">Run_A_D11</strain>
    </source>
</reference>
<sequence>MDGMDLKPGVSPDDVTALIQTLRGMVNLEEGELYTLRKGQLHHVVPREDESGLRRIKVMEEAYDAAQQAARRLRRSLRGYRPDPALVISASVMHVLSGSEAEADAMILAYLQRLFMRPEPATSTPGVPDAPSAPTAP</sequence>